<gene>
    <name evidence="1" type="ORF">KBJ98_02010</name>
</gene>
<protein>
    <submittedName>
        <fullName evidence="1">Uncharacterized protein</fullName>
    </submittedName>
</protein>
<name>A0ABS5D0C1_9FLAO</name>
<sequence>MASAIDLYNLEKQLAKKGTTALKVALKNAINSTVEIKTFVALNTANSRAVYKDQRLQRITIQASHYVFKQNYGFEGSKSNGINMRLNQTDVLSKALDSSNILNTLADGIAEIRLSQVTTLINFSKNGR</sequence>
<dbReference type="Proteomes" id="UP000679008">
    <property type="component" value="Unassembled WGS sequence"/>
</dbReference>
<dbReference type="EMBL" id="JAGPXB010000001">
    <property type="protein sequence ID" value="MBQ0907470.1"/>
    <property type="molecule type" value="Genomic_DNA"/>
</dbReference>
<keyword evidence="2" id="KW-1185">Reference proteome</keyword>
<comment type="caution">
    <text evidence="1">The sequence shown here is derived from an EMBL/GenBank/DDBJ whole genome shotgun (WGS) entry which is preliminary data.</text>
</comment>
<evidence type="ECO:0000313" key="1">
    <source>
        <dbReference type="EMBL" id="MBQ0907470.1"/>
    </source>
</evidence>
<dbReference type="RefSeq" id="WP_210788016.1">
    <property type="nucleotide sequence ID" value="NZ_JAGPXB010000001.1"/>
</dbReference>
<reference evidence="1 2" key="1">
    <citation type="submission" date="2021-04" db="EMBL/GenBank/DDBJ databases">
        <title>Description of novel Flavobacterium sp. F-328.</title>
        <authorList>
            <person name="Saticioglu I.B."/>
        </authorList>
    </citation>
    <scope>NUCLEOTIDE SEQUENCE [LARGE SCALE GENOMIC DNA]</scope>
    <source>
        <strain evidence="1 2">F-328</strain>
    </source>
</reference>
<evidence type="ECO:0000313" key="2">
    <source>
        <dbReference type="Proteomes" id="UP000679008"/>
    </source>
</evidence>
<accession>A0ABS5D0C1</accession>
<proteinExistence type="predicted"/>
<organism evidence="1 2">
    <name type="scientific">Flavobacterium erciyesense</name>
    <dbReference type="NCBI Taxonomy" id="2825842"/>
    <lineage>
        <taxon>Bacteria</taxon>
        <taxon>Pseudomonadati</taxon>
        <taxon>Bacteroidota</taxon>
        <taxon>Flavobacteriia</taxon>
        <taxon>Flavobacteriales</taxon>
        <taxon>Flavobacteriaceae</taxon>
        <taxon>Flavobacterium</taxon>
    </lineage>
</organism>